<accession>A0AAN8A844</accession>
<dbReference type="InterPro" id="IPR014842">
    <property type="entry name" value="AFT"/>
</dbReference>
<dbReference type="GO" id="GO:0045944">
    <property type="term" value="P:positive regulation of transcription by RNA polymerase II"/>
    <property type="evidence" value="ECO:0007669"/>
    <property type="project" value="InterPro"/>
</dbReference>
<name>A0AAN8A844_9SACH</name>
<reference evidence="2" key="1">
    <citation type="submission" date="2023-07" db="EMBL/GenBank/DDBJ databases">
        <title>A draft genome of Kazachstania heterogenica Y-27499.</title>
        <authorList>
            <person name="Donic C."/>
            <person name="Kralova J.S."/>
            <person name="Fidel L."/>
            <person name="Ben-Dor S."/>
            <person name="Jung S."/>
        </authorList>
    </citation>
    <scope>NUCLEOTIDE SEQUENCE [LARGE SCALE GENOMIC DNA]</scope>
    <source>
        <strain evidence="2">Y27499</strain>
    </source>
</reference>
<evidence type="ECO:0000313" key="2">
    <source>
        <dbReference type="Proteomes" id="UP001306508"/>
    </source>
</evidence>
<proteinExistence type="predicted"/>
<comment type="caution">
    <text evidence="1">The sequence shown here is derived from an EMBL/GenBank/DDBJ whole genome shotgun (WGS) entry which is preliminary data.</text>
</comment>
<dbReference type="GO" id="GO:0010106">
    <property type="term" value="P:cellular response to iron ion starvation"/>
    <property type="evidence" value="ECO:0007669"/>
    <property type="project" value="InterPro"/>
</dbReference>
<sequence>MVRQPRSIWSPNNLSNALIREQNKLIHLDPVPLFKDRNEIKFWLQKSFFPQGINLVIERSDNSKIIFKCKSSITKRQQQEKTKTERSGSSSKSFCPFRIRATYSIKLKKWNILIVNNVHSHELKFDPSTDEYRKFKNYLYLQKDKDTMKFFEELEYKTKFNLPMSSPSTQIVTCDCGLTNEINWFNNIIIPEPSILNKSDINRNNSKSKNNFVSKKKLISSKNTLANDSLSILFNNNNNDNNNSNNITNTTLTTNITNTKNDMINLDEIDFTDMFKPFKKKVQNLKYQTAKSSSPPPSSSSTFSSALSSSLFSTANIINTYPYTFDTNQNTTIYNLDDEMFSLFDSTNTYTKSMATTIIPSITDVQNKHDEQNMIQDDNSWLDRYLDFNQESSLSTLSPSSLFQKNDIIPKNNSITSTITTTSPALSNAITDDLYLDFLDLSKLYPPV</sequence>
<gene>
    <name evidence="1" type="ORF">RI543_003584</name>
</gene>
<evidence type="ECO:0000313" key="1">
    <source>
        <dbReference type="EMBL" id="KAK5778965.1"/>
    </source>
</evidence>
<protein>
    <submittedName>
        <fullName evidence="1">Uncharacterized protein</fullName>
    </submittedName>
</protein>
<dbReference type="AlphaFoldDB" id="A0AAN8A844"/>
<dbReference type="EMBL" id="JAWIZZ010000048">
    <property type="protein sequence ID" value="KAK5778965.1"/>
    <property type="molecule type" value="Genomic_DNA"/>
</dbReference>
<dbReference type="Pfam" id="PF08731">
    <property type="entry name" value="AFT"/>
    <property type="match status" value="1"/>
</dbReference>
<organism evidence="1 2">
    <name type="scientific">Arxiozyma heterogenica</name>
    <dbReference type="NCBI Taxonomy" id="278026"/>
    <lineage>
        <taxon>Eukaryota</taxon>
        <taxon>Fungi</taxon>
        <taxon>Dikarya</taxon>
        <taxon>Ascomycota</taxon>
        <taxon>Saccharomycotina</taxon>
        <taxon>Saccharomycetes</taxon>
        <taxon>Saccharomycetales</taxon>
        <taxon>Saccharomycetaceae</taxon>
        <taxon>Arxiozyma</taxon>
    </lineage>
</organism>
<keyword evidence="2" id="KW-1185">Reference proteome</keyword>
<dbReference type="GO" id="GO:0000981">
    <property type="term" value="F:DNA-binding transcription factor activity, RNA polymerase II-specific"/>
    <property type="evidence" value="ECO:0007669"/>
    <property type="project" value="InterPro"/>
</dbReference>
<dbReference type="Proteomes" id="UP001306508">
    <property type="component" value="Unassembled WGS sequence"/>
</dbReference>